<proteinExistence type="inferred from homology"/>
<feature type="domain" description="EF-hand" evidence="5">
    <location>
        <begin position="67"/>
        <end position="102"/>
    </location>
</feature>
<dbReference type="EMBL" id="CAJOBA010046341">
    <property type="protein sequence ID" value="CAF4188178.1"/>
    <property type="molecule type" value="Genomic_DNA"/>
</dbReference>
<evidence type="ECO:0000256" key="3">
    <source>
        <dbReference type="ARBA" id="ARBA00022737"/>
    </source>
</evidence>
<comment type="similarity">
    <text evidence="1">Belongs to the recoverin family.</text>
</comment>
<dbReference type="InterPro" id="IPR028846">
    <property type="entry name" value="Recoverin"/>
</dbReference>
<evidence type="ECO:0000256" key="2">
    <source>
        <dbReference type="ARBA" id="ARBA00022723"/>
    </source>
</evidence>
<evidence type="ECO:0000313" key="10">
    <source>
        <dbReference type="Proteomes" id="UP000663829"/>
    </source>
</evidence>
<accession>A0A815R2S3</accession>
<name>A0A815R2S3_9BILA</name>
<dbReference type="SMART" id="SM00054">
    <property type="entry name" value="EFh"/>
    <property type="match status" value="3"/>
</dbReference>
<gene>
    <name evidence="7" type="ORF">GPM918_LOCUS35437</name>
    <name evidence="6" type="ORF">OVA965_LOCUS32047</name>
    <name evidence="9" type="ORF">SRO942_LOCUS36154</name>
    <name evidence="8" type="ORF">TMI583_LOCUS32900</name>
</gene>
<dbReference type="PANTHER" id="PTHR23055">
    <property type="entry name" value="CALCIUM BINDING PROTEINS"/>
    <property type="match status" value="1"/>
</dbReference>
<evidence type="ECO:0000313" key="9">
    <source>
        <dbReference type="EMBL" id="CAF4338209.1"/>
    </source>
</evidence>
<dbReference type="Proteomes" id="UP000663829">
    <property type="component" value="Unassembled WGS sequence"/>
</dbReference>
<dbReference type="EMBL" id="CAJNOQ010020514">
    <property type="protein sequence ID" value="CAF1470287.1"/>
    <property type="molecule type" value="Genomic_DNA"/>
</dbReference>
<evidence type="ECO:0000313" key="6">
    <source>
        <dbReference type="EMBL" id="CAF1379576.1"/>
    </source>
</evidence>
<dbReference type="PROSITE" id="PS00018">
    <property type="entry name" value="EF_HAND_1"/>
    <property type="match status" value="3"/>
</dbReference>
<dbReference type="Proteomes" id="UP000682733">
    <property type="component" value="Unassembled WGS sequence"/>
</dbReference>
<keyword evidence="2" id="KW-0479">Metal-binding</keyword>
<keyword evidence="4" id="KW-0106">Calcium</keyword>
<dbReference type="PROSITE" id="PS50222">
    <property type="entry name" value="EF_HAND_2"/>
    <property type="match status" value="3"/>
</dbReference>
<keyword evidence="10" id="KW-1185">Reference proteome</keyword>
<dbReference type="PANTHER" id="PTHR23055:SF69">
    <property type="entry name" value="NEURONAL CALCIUM SENSOR 2"/>
    <property type="match status" value="1"/>
</dbReference>
<dbReference type="EMBL" id="CAJOBC010085978">
    <property type="protein sequence ID" value="CAF4338209.1"/>
    <property type="molecule type" value="Genomic_DNA"/>
</dbReference>
<evidence type="ECO:0000259" key="5">
    <source>
        <dbReference type="PROSITE" id="PS50222"/>
    </source>
</evidence>
<dbReference type="Pfam" id="PF13499">
    <property type="entry name" value="EF-hand_7"/>
    <property type="match status" value="1"/>
</dbReference>
<dbReference type="GO" id="GO:0005509">
    <property type="term" value="F:calcium ion binding"/>
    <property type="evidence" value="ECO:0007669"/>
    <property type="project" value="InterPro"/>
</dbReference>
<dbReference type="OrthoDB" id="26525at2759"/>
<dbReference type="PRINTS" id="PR00450">
    <property type="entry name" value="RECOVERIN"/>
</dbReference>
<dbReference type="Gene3D" id="1.10.238.10">
    <property type="entry name" value="EF-hand"/>
    <property type="match status" value="1"/>
</dbReference>
<evidence type="ECO:0000256" key="1">
    <source>
        <dbReference type="ARBA" id="ARBA00006049"/>
    </source>
</evidence>
<dbReference type="CDD" id="cd00051">
    <property type="entry name" value="EFh"/>
    <property type="match status" value="2"/>
</dbReference>
<evidence type="ECO:0000313" key="7">
    <source>
        <dbReference type="EMBL" id="CAF1470287.1"/>
    </source>
</evidence>
<sequence>MGNEGSKKSRSSTELTQKEIALLKANTGYSEKEIREWHAGFLRDCPNGKLDQKKFVQVYKQFYPEGKADSYCKYAFNTFDQNNDGSIDFDEFLLALTATSQGSLDERLGVAFDMYDTSGDGRIDSRELANMISAMYDLVGDNDRRGDRDPKRRAADIIDKLDNSGDNKLTKQEFVAGCKNDPVIRQILAPNV</sequence>
<reference evidence="7" key="1">
    <citation type="submission" date="2021-02" db="EMBL/GenBank/DDBJ databases">
        <authorList>
            <person name="Nowell W R."/>
        </authorList>
    </citation>
    <scope>NUCLEOTIDE SEQUENCE</scope>
</reference>
<dbReference type="EMBL" id="CAJNOK010024651">
    <property type="protein sequence ID" value="CAF1379576.1"/>
    <property type="molecule type" value="Genomic_DNA"/>
</dbReference>
<comment type="caution">
    <text evidence="7">The sequence shown here is derived from an EMBL/GenBank/DDBJ whole genome shotgun (WGS) entry which is preliminary data.</text>
</comment>
<dbReference type="AlphaFoldDB" id="A0A815R2S3"/>
<keyword evidence="3" id="KW-0677">Repeat</keyword>
<dbReference type="InterPro" id="IPR018247">
    <property type="entry name" value="EF_Hand_1_Ca_BS"/>
</dbReference>
<protein>
    <recommendedName>
        <fullName evidence="5">EF-hand domain-containing protein</fullName>
    </recommendedName>
</protein>
<organism evidence="7 10">
    <name type="scientific">Didymodactylos carnosus</name>
    <dbReference type="NCBI Taxonomy" id="1234261"/>
    <lineage>
        <taxon>Eukaryota</taxon>
        <taxon>Metazoa</taxon>
        <taxon>Spiralia</taxon>
        <taxon>Gnathifera</taxon>
        <taxon>Rotifera</taxon>
        <taxon>Eurotatoria</taxon>
        <taxon>Bdelloidea</taxon>
        <taxon>Philodinida</taxon>
        <taxon>Philodinidae</taxon>
        <taxon>Didymodactylos</taxon>
    </lineage>
</organism>
<dbReference type="Proteomes" id="UP000677228">
    <property type="component" value="Unassembled WGS sequence"/>
</dbReference>
<evidence type="ECO:0000256" key="4">
    <source>
        <dbReference type="ARBA" id="ARBA00022837"/>
    </source>
</evidence>
<feature type="domain" description="EF-hand" evidence="5">
    <location>
        <begin position="149"/>
        <end position="184"/>
    </location>
</feature>
<dbReference type="InterPro" id="IPR011992">
    <property type="entry name" value="EF-hand-dom_pair"/>
</dbReference>
<dbReference type="InterPro" id="IPR002048">
    <property type="entry name" value="EF_hand_dom"/>
</dbReference>
<dbReference type="Proteomes" id="UP000681722">
    <property type="component" value="Unassembled WGS sequence"/>
</dbReference>
<dbReference type="FunFam" id="1.10.238.10:FF:000009">
    <property type="entry name" value="Visinin-like protein 1"/>
    <property type="match status" value="1"/>
</dbReference>
<feature type="domain" description="EF-hand" evidence="5">
    <location>
        <begin position="103"/>
        <end position="138"/>
    </location>
</feature>
<dbReference type="SUPFAM" id="SSF47473">
    <property type="entry name" value="EF-hand"/>
    <property type="match status" value="1"/>
</dbReference>
<dbReference type="Pfam" id="PF00036">
    <property type="entry name" value="EF-hand_1"/>
    <property type="match status" value="1"/>
</dbReference>
<evidence type="ECO:0000313" key="8">
    <source>
        <dbReference type="EMBL" id="CAF4188178.1"/>
    </source>
</evidence>